<evidence type="ECO:0000313" key="2">
    <source>
        <dbReference type="EMBL" id="KAK1425913.1"/>
    </source>
</evidence>
<evidence type="ECO:0000313" key="3">
    <source>
        <dbReference type="Proteomes" id="UP001229421"/>
    </source>
</evidence>
<reference evidence="2" key="1">
    <citation type="journal article" date="2023" name="bioRxiv">
        <title>Improved chromosome-level genome assembly for marigold (Tagetes erecta).</title>
        <authorList>
            <person name="Jiang F."/>
            <person name="Yuan L."/>
            <person name="Wang S."/>
            <person name="Wang H."/>
            <person name="Xu D."/>
            <person name="Wang A."/>
            <person name="Fan W."/>
        </authorList>
    </citation>
    <scope>NUCLEOTIDE SEQUENCE</scope>
    <source>
        <strain evidence="2">WSJ</strain>
        <tissue evidence="2">Leaf</tissue>
    </source>
</reference>
<dbReference type="EMBL" id="JAUHHV010000005">
    <property type="protein sequence ID" value="KAK1425913.1"/>
    <property type="molecule type" value="Genomic_DNA"/>
</dbReference>
<keyword evidence="3" id="KW-1185">Reference proteome</keyword>
<name>A0AAD8NXY0_TARER</name>
<comment type="caution">
    <text evidence="2">The sequence shown here is derived from an EMBL/GenBank/DDBJ whole genome shotgun (WGS) entry which is preliminary data.</text>
</comment>
<accession>A0AAD8NXY0</accession>
<feature type="region of interest" description="Disordered" evidence="1">
    <location>
        <begin position="84"/>
        <end position="110"/>
    </location>
</feature>
<evidence type="ECO:0000256" key="1">
    <source>
        <dbReference type="SAM" id="MobiDB-lite"/>
    </source>
</evidence>
<dbReference type="Proteomes" id="UP001229421">
    <property type="component" value="Unassembled WGS sequence"/>
</dbReference>
<proteinExistence type="predicted"/>
<gene>
    <name evidence="2" type="ORF">QVD17_21276</name>
</gene>
<sequence>MMVVDGGGGGEGVVDRGEEIVTVCGGVVMVATENVEKVYLVDHRWWNEMRESMFKEMDWVLHTTSCCLYDVFKLKIVLDMVRSESNGDDDYNGEEKGFWGPLKSDNKTNL</sequence>
<organism evidence="2 3">
    <name type="scientific">Tagetes erecta</name>
    <name type="common">African marigold</name>
    <dbReference type="NCBI Taxonomy" id="13708"/>
    <lineage>
        <taxon>Eukaryota</taxon>
        <taxon>Viridiplantae</taxon>
        <taxon>Streptophyta</taxon>
        <taxon>Embryophyta</taxon>
        <taxon>Tracheophyta</taxon>
        <taxon>Spermatophyta</taxon>
        <taxon>Magnoliopsida</taxon>
        <taxon>eudicotyledons</taxon>
        <taxon>Gunneridae</taxon>
        <taxon>Pentapetalae</taxon>
        <taxon>asterids</taxon>
        <taxon>campanulids</taxon>
        <taxon>Asterales</taxon>
        <taxon>Asteraceae</taxon>
        <taxon>Asteroideae</taxon>
        <taxon>Heliantheae alliance</taxon>
        <taxon>Tageteae</taxon>
        <taxon>Tagetes</taxon>
    </lineage>
</organism>
<protein>
    <submittedName>
        <fullName evidence="2">Uncharacterized protein</fullName>
    </submittedName>
</protein>
<dbReference type="AlphaFoldDB" id="A0AAD8NXY0"/>